<evidence type="ECO:0000313" key="2">
    <source>
        <dbReference type="Proteomes" id="UP000249464"/>
    </source>
</evidence>
<keyword evidence="2" id="KW-1185">Reference proteome</keyword>
<evidence type="ECO:0000313" key="1">
    <source>
        <dbReference type="EMBL" id="SGY13571.1"/>
    </source>
</evidence>
<accession>A0A2X0NTW6</accession>
<name>A0A2X0NTW6_9BASI</name>
<dbReference type="Proteomes" id="UP000249464">
    <property type="component" value="Unassembled WGS sequence"/>
</dbReference>
<sequence>MGAHLGDVSSCDGPEVTKAIQTFSHSESPNDVSFVFRRDAKCFTLLYLAFRESVL</sequence>
<reference evidence="1 2" key="1">
    <citation type="submission" date="2016-11" db="EMBL/GenBank/DDBJ databases">
        <authorList>
            <person name="Jaros S."/>
            <person name="Januszkiewicz K."/>
            <person name="Wedrychowicz H."/>
        </authorList>
    </citation>
    <scope>NUCLEOTIDE SEQUENCE [LARGE SCALE GENOMIC DNA]</scope>
</reference>
<dbReference type="EMBL" id="FQNC01000012">
    <property type="protein sequence ID" value="SGY13571.1"/>
    <property type="molecule type" value="Genomic_DNA"/>
</dbReference>
<dbReference type="AlphaFoldDB" id="A0A2X0NTW6"/>
<proteinExistence type="predicted"/>
<gene>
    <name evidence="1" type="primary">BQ5605_C010g05896</name>
    <name evidence="1" type="ORF">BQ5605_C010G05896</name>
</gene>
<protein>
    <submittedName>
        <fullName evidence="1">BQ5605_C010g05896 protein</fullName>
    </submittedName>
</protein>
<organism evidence="1 2">
    <name type="scientific">Microbotryum silenes-dioicae</name>
    <dbReference type="NCBI Taxonomy" id="796604"/>
    <lineage>
        <taxon>Eukaryota</taxon>
        <taxon>Fungi</taxon>
        <taxon>Dikarya</taxon>
        <taxon>Basidiomycota</taxon>
        <taxon>Pucciniomycotina</taxon>
        <taxon>Microbotryomycetes</taxon>
        <taxon>Microbotryales</taxon>
        <taxon>Microbotryaceae</taxon>
        <taxon>Microbotryum</taxon>
    </lineage>
</organism>